<dbReference type="PANTHER" id="PTHR40072:SF1">
    <property type="entry name" value="MOLYBDOPTERIN-GUANINE DINUCLEOTIDE BIOSYNTHESIS ADAPTER PROTEIN"/>
    <property type="match status" value="1"/>
</dbReference>
<dbReference type="SUPFAM" id="SSF52540">
    <property type="entry name" value="P-loop containing nucleoside triphosphate hydrolases"/>
    <property type="match status" value="1"/>
</dbReference>
<gene>
    <name evidence="2" type="primary">mobB</name>
    <name evidence="2" type="ORF">H0485_02675</name>
</gene>
<dbReference type="Proteomes" id="UP001198571">
    <property type="component" value="Unassembled WGS sequence"/>
</dbReference>
<dbReference type="Gene3D" id="3.40.50.300">
    <property type="entry name" value="P-loop containing nucleotide triphosphate hydrolases"/>
    <property type="match status" value="1"/>
</dbReference>
<protein>
    <submittedName>
        <fullName evidence="2">Molybdopterin-guanine dinucleotide biosynthesis protein B</fullName>
    </submittedName>
</protein>
<organism evidence="2 3">
    <name type="scientific">Pseudogemmobacter faecipullorum</name>
    <dbReference type="NCBI Taxonomy" id="2755041"/>
    <lineage>
        <taxon>Bacteria</taxon>
        <taxon>Pseudomonadati</taxon>
        <taxon>Pseudomonadota</taxon>
        <taxon>Alphaproteobacteria</taxon>
        <taxon>Rhodobacterales</taxon>
        <taxon>Paracoccaceae</taxon>
        <taxon>Pseudogemmobacter</taxon>
    </lineage>
</organism>
<proteinExistence type="predicted"/>
<evidence type="ECO:0000313" key="2">
    <source>
        <dbReference type="EMBL" id="MCB5408915.1"/>
    </source>
</evidence>
<dbReference type="InterPro" id="IPR052539">
    <property type="entry name" value="MGD_biosynthesis_adapter"/>
</dbReference>
<comment type="caution">
    <text evidence="2">The sequence shown here is derived from an EMBL/GenBank/DDBJ whole genome shotgun (WGS) entry which is preliminary data.</text>
</comment>
<evidence type="ECO:0000259" key="1">
    <source>
        <dbReference type="Pfam" id="PF03205"/>
    </source>
</evidence>
<dbReference type="CDD" id="cd03116">
    <property type="entry name" value="MobB"/>
    <property type="match status" value="1"/>
</dbReference>
<sequence length="171" mass="19081">MKVFGIIGWQNSGKTTLTERLVAEMLARGYRVSTVKHVHHDVDLDRPGKDTWRHREAGASEVVMASAKRFALMREYRGPEPALSEILARLAPVDLVLVEGYKRDSHRRLEVWREGVADRPMIALEDPLVAAVASDKPLPGLHLPVFDLNDIAAIASFILRDLGLAEQRRAG</sequence>
<dbReference type="Pfam" id="PF03205">
    <property type="entry name" value="MobB"/>
    <property type="match status" value="1"/>
</dbReference>
<dbReference type="EMBL" id="JACDXX010000002">
    <property type="protein sequence ID" value="MCB5408915.1"/>
    <property type="molecule type" value="Genomic_DNA"/>
</dbReference>
<name>A0ABS8CIE5_9RHOB</name>
<reference evidence="2 3" key="1">
    <citation type="submission" date="2020-07" db="EMBL/GenBank/DDBJ databases">
        <title>Pseudogemmobacter sp. nov., isolated from poultry manure in Taiwan.</title>
        <authorList>
            <person name="Lin S.-Y."/>
            <person name="Tang Y.-S."/>
            <person name="Young C.-C."/>
        </authorList>
    </citation>
    <scope>NUCLEOTIDE SEQUENCE [LARGE SCALE GENOMIC DNA]</scope>
    <source>
        <strain evidence="2 3">CC-YST710</strain>
    </source>
</reference>
<feature type="domain" description="Molybdopterin-guanine dinucleotide biosynthesis protein B (MobB)" evidence="1">
    <location>
        <begin position="3"/>
        <end position="135"/>
    </location>
</feature>
<keyword evidence="3" id="KW-1185">Reference proteome</keyword>
<evidence type="ECO:0000313" key="3">
    <source>
        <dbReference type="Proteomes" id="UP001198571"/>
    </source>
</evidence>
<dbReference type="InterPro" id="IPR004435">
    <property type="entry name" value="MobB_dom"/>
</dbReference>
<dbReference type="InterPro" id="IPR027417">
    <property type="entry name" value="P-loop_NTPase"/>
</dbReference>
<accession>A0ABS8CIE5</accession>
<dbReference type="PANTHER" id="PTHR40072">
    <property type="entry name" value="MOLYBDOPTERIN-GUANINE DINUCLEOTIDE BIOSYNTHESIS ADAPTER PROTEIN-RELATED"/>
    <property type="match status" value="1"/>
</dbReference>
<dbReference type="NCBIfam" id="TIGR00176">
    <property type="entry name" value="mobB"/>
    <property type="match status" value="1"/>
</dbReference>
<dbReference type="RefSeq" id="WP_226933813.1">
    <property type="nucleotide sequence ID" value="NZ_JACDXX010000002.1"/>
</dbReference>